<reference evidence="4" key="1">
    <citation type="submission" date="2020-10" db="EMBL/GenBank/DDBJ databases">
        <authorList>
            <person name="Gilroy R."/>
        </authorList>
    </citation>
    <scope>NUCLEOTIDE SEQUENCE</scope>
    <source>
        <strain evidence="4">CHK178-757</strain>
    </source>
</reference>
<comment type="caution">
    <text evidence="4">The sequence shown here is derived from an EMBL/GenBank/DDBJ whole genome shotgun (WGS) entry which is preliminary data.</text>
</comment>
<dbReference type="InterPro" id="IPR025184">
    <property type="entry name" value="AadA_C"/>
</dbReference>
<dbReference type="InterPro" id="IPR000182">
    <property type="entry name" value="GNAT_dom"/>
</dbReference>
<dbReference type="CDD" id="cd04301">
    <property type="entry name" value="NAT_SF"/>
    <property type="match status" value="1"/>
</dbReference>
<dbReference type="EMBL" id="DVIT01000025">
    <property type="protein sequence ID" value="HIS47173.1"/>
    <property type="molecule type" value="Genomic_DNA"/>
</dbReference>
<dbReference type="PROSITE" id="PS51186">
    <property type="entry name" value="GNAT"/>
    <property type="match status" value="1"/>
</dbReference>
<proteinExistence type="predicted"/>
<evidence type="ECO:0000256" key="1">
    <source>
        <dbReference type="ARBA" id="ARBA00022679"/>
    </source>
</evidence>
<accession>A0A9D1JQH3</accession>
<name>A0A9D1JQH3_9FIRM</name>
<evidence type="ECO:0000313" key="4">
    <source>
        <dbReference type="EMBL" id="HIS47173.1"/>
    </source>
</evidence>
<reference evidence="4" key="2">
    <citation type="journal article" date="2021" name="PeerJ">
        <title>Extensive microbial diversity within the chicken gut microbiome revealed by metagenomics and culture.</title>
        <authorList>
            <person name="Gilroy R."/>
            <person name="Ravi A."/>
            <person name="Getino M."/>
            <person name="Pursley I."/>
            <person name="Horton D.L."/>
            <person name="Alikhan N.F."/>
            <person name="Baker D."/>
            <person name="Gharbi K."/>
            <person name="Hall N."/>
            <person name="Watson M."/>
            <person name="Adriaenssens E.M."/>
            <person name="Foster-Nyarko E."/>
            <person name="Jarju S."/>
            <person name="Secka A."/>
            <person name="Antonio M."/>
            <person name="Oren A."/>
            <person name="Chaudhuri R.R."/>
            <person name="La Ragione R."/>
            <person name="Hildebrand F."/>
            <person name="Pallen M.J."/>
        </authorList>
    </citation>
    <scope>NUCLEOTIDE SEQUENCE</scope>
    <source>
        <strain evidence="4">CHK178-757</strain>
    </source>
</reference>
<evidence type="ECO:0000256" key="2">
    <source>
        <dbReference type="ARBA" id="ARBA00023315"/>
    </source>
</evidence>
<sequence>MEVRTLHMDQIEAIKQLMLDIFSGEPWNDHWTDEQLHAYVAQLTGNPNSLAFGAFQNGELVGMALGRIINWHEGTEYWIDEFGIHPQSQQAGLGSQFMAEIQHLLIARGIAYIVLLTERHVPAYHFYKKNGFIESKENVFFAKKLEKGSDQLQQVVSIAENLFSEHLLGIYLYGSATLGCLRPDSDLDILIITDQEMSMTVRENLTKTLLSVSGSVGCVEKRPLEITVMNQNDLSPWHFPPKCEYMYGEWLRDEIIAGQIPQAGYDPDIAILLWQARKCSKTLKGIDAEKLIPQIPFSEIPKAIQDSIPGLIHNFTGDERNVLLTLARMWYTLETGEISTKDSAAEWVLSKLPGDLAPLLQIAKDAYLGNVSDHWDSTKDEAIMLGAFMKKEIEKLLEYKNSENIRGKG</sequence>
<dbReference type="InterPro" id="IPR050832">
    <property type="entry name" value="Bact_Acetyltransf"/>
</dbReference>
<keyword evidence="2" id="KW-0012">Acyltransferase</keyword>
<dbReference type="SUPFAM" id="SSF81301">
    <property type="entry name" value="Nucleotidyltransferase"/>
    <property type="match status" value="1"/>
</dbReference>
<dbReference type="Gene3D" id="3.40.630.30">
    <property type="match status" value="1"/>
</dbReference>
<dbReference type="Pfam" id="PF01909">
    <property type="entry name" value="NTP_transf_2"/>
    <property type="match status" value="1"/>
</dbReference>
<dbReference type="InterPro" id="IPR043519">
    <property type="entry name" value="NT_sf"/>
</dbReference>
<organism evidence="4 5">
    <name type="scientific">Candidatus Scybalocola faecigallinarum</name>
    <dbReference type="NCBI Taxonomy" id="2840941"/>
    <lineage>
        <taxon>Bacteria</taxon>
        <taxon>Bacillati</taxon>
        <taxon>Bacillota</taxon>
        <taxon>Clostridia</taxon>
        <taxon>Lachnospirales</taxon>
        <taxon>Lachnospiraceae</taxon>
        <taxon>Lachnospiraceae incertae sedis</taxon>
        <taxon>Candidatus Scybalocola (ex Gilroy et al. 2021)</taxon>
    </lineage>
</organism>
<dbReference type="Gene3D" id="3.30.460.10">
    <property type="entry name" value="Beta Polymerase, domain 2"/>
    <property type="match status" value="1"/>
</dbReference>
<dbReference type="Pfam" id="PF13427">
    <property type="entry name" value="AadA_C"/>
    <property type="match status" value="1"/>
</dbReference>
<dbReference type="GO" id="GO:0016747">
    <property type="term" value="F:acyltransferase activity, transferring groups other than amino-acyl groups"/>
    <property type="evidence" value="ECO:0007669"/>
    <property type="project" value="InterPro"/>
</dbReference>
<dbReference type="InterPro" id="IPR016181">
    <property type="entry name" value="Acyl_CoA_acyltransferase"/>
</dbReference>
<dbReference type="AlphaFoldDB" id="A0A9D1JQH3"/>
<dbReference type="PANTHER" id="PTHR43877">
    <property type="entry name" value="AMINOALKYLPHOSPHONATE N-ACETYLTRANSFERASE-RELATED-RELATED"/>
    <property type="match status" value="1"/>
</dbReference>
<dbReference type="NCBIfam" id="NF010309">
    <property type="entry name" value="PRK13746.1"/>
    <property type="match status" value="1"/>
</dbReference>
<feature type="domain" description="N-acetyltransferase" evidence="3">
    <location>
        <begin position="1"/>
        <end position="146"/>
    </location>
</feature>
<keyword evidence="1" id="KW-0808">Transferase</keyword>
<dbReference type="CDD" id="cd05403">
    <property type="entry name" value="NT_KNTase_like"/>
    <property type="match status" value="1"/>
</dbReference>
<dbReference type="InterPro" id="IPR002934">
    <property type="entry name" value="Polymerase_NTP_transf_dom"/>
</dbReference>
<evidence type="ECO:0000259" key="3">
    <source>
        <dbReference type="PROSITE" id="PS51186"/>
    </source>
</evidence>
<dbReference type="PANTHER" id="PTHR43877:SF2">
    <property type="entry name" value="AMINOALKYLPHOSPHONATE N-ACETYLTRANSFERASE-RELATED"/>
    <property type="match status" value="1"/>
</dbReference>
<dbReference type="Pfam" id="PF00583">
    <property type="entry name" value="Acetyltransf_1"/>
    <property type="match status" value="1"/>
</dbReference>
<dbReference type="Proteomes" id="UP000823927">
    <property type="component" value="Unassembled WGS sequence"/>
</dbReference>
<protein>
    <submittedName>
        <fullName evidence="4">GNAT family N-acetyltransferase</fullName>
    </submittedName>
</protein>
<evidence type="ECO:0000313" key="5">
    <source>
        <dbReference type="Proteomes" id="UP000823927"/>
    </source>
</evidence>
<gene>
    <name evidence="4" type="ORF">IAB46_06380</name>
</gene>
<dbReference type="SUPFAM" id="SSF55729">
    <property type="entry name" value="Acyl-CoA N-acyltransferases (Nat)"/>
    <property type="match status" value="1"/>
</dbReference>